<comment type="caution">
    <text evidence="2">The sequence shown here is derived from an EMBL/GenBank/DDBJ whole genome shotgun (WGS) entry which is preliminary data.</text>
</comment>
<feature type="transmembrane region" description="Helical" evidence="1">
    <location>
        <begin position="7"/>
        <end position="24"/>
    </location>
</feature>
<keyword evidence="1" id="KW-0472">Membrane</keyword>
<organism evidence="2 3">
    <name type="scientific">Gilliamella apicola</name>
    <dbReference type="NCBI Taxonomy" id="1196095"/>
    <lineage>
        <taxon>Bacteria</taxon>
        <taxon>Pseudomonadati</taxon>
        <taxon>Pseudomonadota</taxon>
        <taxon>Gammaproteobacteria</taxon>
        <taxon>Orbales</taxon>
        <taxon>Orbaceae</taxon>
        <taxon>Gilliamella</taxon>
    </lineage>
</organism>
<dbReference type="EMBL" id="VMHM01000011">
    <property type="protein sequence ID" value="TSJ98305.1"/>
    <property type="molecule type" value="Genomic_DNA"/>
</dbReference>
<gene>
    <name evidence="2" type="ORF">FPQ15_08980</name>
</gene>
<accession>A0A556SB24</accession>
<evidence type="ECO:0000313" key="3">
    <source>
        <dbReference type="Proteomes" id="UP000319483"/>
    </source>
</evidence>
<dbReference type="RefSeq" id="WP_144092221.1">
    <property type="nucleotide sequence ID" value="NZ_JBHZLE010000015.1"/>
</dbReference>
<proteinExistence type="predicted"/>
<name>A0A556SB24_9GAMM</name>
<dbReference type="Proteomes" id="UP000319483">
    <property type="component" value="Unassembled WGS sequence"/>
</dbReference>
<dbReference type="AlphaFoldDB" id="A0A556SB24"/>
<protein>
    <submittedName>
        <fullName evidence="2">Uncharacterized protein</fullName>
    </submittedName>
</protein>
<keyword evidence="1" id="KW-1133">Transmembrane helix</keyword>
<reference evidence="2 3" key="1">
    <citation type="submission" date="2019-07" db="EMBL/GenBank/DDBJ databases">
        <title>Gilliamella genomes.</title>
        <authorList>
            <person name="Zheng H."/>
        </authorList>
    </citation>
    <scope>NUCLEOTIDE SEQUENCE [LARGE SCALE GENOMIC DNA]</scope>
    <source>
        <strain evidence="2 3">W8127</strain>
    </source>
</reference>
<evidence type="ECO:0000256" key="1">
    <source>
        <dbReference type="SAM" id="Phobius"/>
    </source>
</evidence>
<evidence type="ECO:0000313" key="2">
    <source>
        <dbReference type="EMBL" id="TSJ98305.1"/>
    </source>
</evidence>
<sequence>MKIINKISWLFCISIVFSVFWLVGCDSHPEYEKRIKNYMMGKLKDPDSAQYIFKGYMRGKIDGHDVTIYVVFINAKNGYGAFTGYQEYEFAIYKNPSEISGLHLSQGGVEEVSHLTNTDRFEVIEKMKIIND</sequence>
<dbReference type="PROSITE" id="PS51257">
    <property type="entry name" value="PROKAR_LIPOPROTEIN"/>
    <property type="match status" value="1"/>
</dbReference>
<keyword evidence="1" id="KW-0812">Transmembrane</keyword>